<keyword evidence="1" id="KW-0812">Transmembrane</keyword>
<evidence type="ECO:0008006" key="4">
    <source>
        <dbReference type="Google" id="ProtNLM"/>
    </source>
</evidence>
<evidence type="ECO:0000313" key="3">
    <source>
        <dbReference type="Proteomes" id="UP001500909"/>
    </source>
</evidence>
<dbReference type="InterPro" id="IPR027417">
    <property type="entry name" value="P-loop_NTPase"/>
</dbReference>
<reference evidence="2 3" key="1">
    <citation type="journal article" date="2019" name="Int. J. Syst. Evol. Microbiol.">
        <title>The Global Catalogue of Microorganisms (GCM) 10K type strain sequencing project: providing services to taxonomists for standard genome sequencing and annotation.</title>
        <authorList>
            <consortium name="The Broad Institute Genomics Platform"/>
            <consortium name="The Broad Institute Genome Sequencing Center for Infectious Disease"/>
            <person name="Wu L."/>
            <person name="Ma J."/>
        </authorList>
    </citation>
    <scope>NUCLEOTIDE SEQUENCE [LARGE SCALE GENOMIC DNA]</scope>
    <source>
        <strain evidence="2 3">JCM 4805</strain>
    </source>
</reference>
<feature type="transmembrane region" description="Helical" evidence="1">
    <location>
        <begin position="20"/>
        <end position="47"/>
    </location>
</feature>
<organism evidence="2 3">
    <name type="scientific">Streptomyces olivaceiscleroticus</name>
    <dbReference type="NCBI Taxonomy" id="68245"/>
    <lineage>
        <taxon>Bacteria</taxon>
        <taxon>Bacillati</taxon>
        <taxon>Actinomycetota</taxon>
        <taxon>Actinomycetes</taxon>
        <taxon>Kitasatosporales</taxon>
        <taxon>Streptomycetaceae</taxon>
        <taxon>Streptomyces</taxon>
    </lineage>
</organism>
<name>A0ABN0ZNZ9_9ACTN</name>
<keyword evidence="3" id="KW-1185">Reference proteome</keyword>
<dbReference type="EMBL" id="BAAABY010000011">
    <property type="protein sequence ID" value="GAA0454155.1"/>
    <property type="molecule type" value="Genomic_DNA"/>
</dbReference>
<dbReference type="CDD" id="cd01127">
    <property type="entry name" value="TrwB_TraG_TraD_VirD4"/>
    <property type="match status" value="1"/>
</dbReference>
<keyword evidence="1" id="KW-0472">Membrane</keyword>
<gene>
    <name evidence="2" type="ORF">GCM10010361_17770</name>
</gene>
<dbReference type="Gene3D" id="3.40.50.300">
    <property type="entry name" value="P-loop containing nucleotide triphosphate hydrolases"/>
    <property type="match status" value="1"/>
</dbReference>
<dbReference type="Proteomes" id="UP001500909">
    <property type="component" value="Unassembled WGS sequence"/>
</dbReference>
<proteinExistence type="predicted"/>
<sequence>MLRQTWWKEIYKKKLLWIMAVSWAYLCVVSRGWGFAQVVLPVGWMLFEIARLRRMPKRPWHRLPGNAPAIVATLDELWARGELTDVDAARILAAAQRSGPGLGPDLSSLLYTNGATALMHPSGQRDLPVRIAAHNVFQGQVRIGAVEPDTRSDASLQGDFAVDLDVLRTSMLVIGPPGSGKTRGVAVPVVEHLSLEALAGRASMVVIDPKGYDFAHDGWFDITIDPLNPTHGFSLYGGARDADMGADRLASALLPTRVSDDKAYFMDASKNALYTCLAPFVAAHGRWPKVRELLSLLRCEQAEHDRVRSRLAGPEAKQYRRLLDARIAQAKQRVDPAASLLERLALLDRPALTQLFDELPPFQMQDINKPVRVRFALPEAEFPDASRILARLVVSQFVQVTTSSQTDRTLYKGLVIEEAGRFVDDYVARGIQRIRSNNAGILLFSQSIGDFPENVRRTVFGSTGCKAVFSGVDPEDAELFSTWFGEHLVPQVTVTRGASWAQHFDGRGGSTRGQSFSTWFGEHLVPQDTGTMGQSFSTSTREVERARWSVSDIINDIPHGACLVSLTRSDGRRTGPVLVNLRA</sequence>
<keyword evidence="1" id="KW-1133">Transmembrane helix</keyword>
<dbReference type="RefSeq" id="WP_346094339.1">
    <property type="nucleotide sequence ID" value="NZ_BAAABY010000011.1"/>
</dbReference>
<dbReference type="SUPFAM" id="SSF52540">
    <property type="entry name" value="P-loop containing nucleoside triphosphate hydrolases"/>
    <property type="match status" value="1"/>
</dbReference>
<accession>A0ABN0ZNZ9</accession>
<evidence type="ECO:0000313" key="2">
    <source>
        <dbReference type="EMBL" id="GAA0454155.1"/>
    </source>
</evidence>
<evidence type="ECO:0000256" key="1">
    <source>
        <dbReference type="SAM" id="Phobius"/>
    </source>
</evidence>
<protein>
    <recommendedName>
        <fullName evidence="4">TraD/TraG TraM recognition site domain-containing protein</fullName>
    </recommendedName>
</protein>
<comment type="caution">
    <text evidence="2">The sequence shown here is derived from an EMBL/GenBank/DDBJ whole genome shotgun (WGS) entry which is preliminary data.</text>
</comment>